<feature type="region of interest" description="Disordered" evidence="2">
    <location>
        <begin position="357"/>
        <end position="376"/>
    </location>
</feature>
<dbReference type="EMBL" id="JAJSOF020000021">
    <property type="protein sequence ID" value="KAJ4436472.1"/>
    <property type="molecule type" value="Genomic_DNA"/>
</dbReference>
<name>A0ABQ8SRZ8_PERAM</name>
<feature type="transmembrane region" description="Helical" evidence="3">
    <location>
        <begin position="562"/>
        <end position="582"/>
    </location>
</feature>
<evidence type="ECO:0000256" key="2">
    <source>
        <dbReference type="SAM" id="MobiDB-lite"/>
    </source>
</evidence>
<dbReference type="PROSITE" id="PS50850">
    <property type="entry name" value="MFS"/>
    <property type="match status" value="1"/>
</dbReference>
<feature type="transmembrane region" description="Helical" evidence="3">
    <location>
        <begin position="469"/>
        <end position="489"/>
    </location>
</feature>
<dbReference type="Gene3D" id="1.20.1250.20">
    <property type="entry name" value="MFS general substrate transporter like domains"/>
    <property type="match status" value="2"/>
</dbReference>
<dbReference type="Pfam" id="PF07690">
    <property type="entry name" value="MFS_1"/>
    <property type="match status" value="2"/>
</dbReference>
<feature type="transmembrane region" description="Helical" evidence="3">
    <location>
        <begin position="403"/>
        <end position="427"/>
    </location>
</feature>
<dbReference type="InterPro" id="IPR020846">
    <property type="entry name" value="MFS_dom"/>
</dbReference>
<keyword evidence="6" id="KW-1185">Reference proteome</keyword>
<feature type="transmembrane region" description="Helical" evidence="3">
    <location>
        <begin position="439"/>
        <end position="457"/>
    </location>
</feature>
<dbReference type="Proteomes" id="UP001148838">
    <property type="component" value="Unassembled WGS sequence"/>
</dbReference>
<feature type="domain" description="Major facilitator superfamily (MFS) profile" evidence="4">
    <location>
        <begin position="403"/>
        <end position="608"/>
    </location>
</feature>
<feature type="transmembrane region" description="Helical" evidence="3">
    <location>
        <begin position="74"/>
        <end position="92"/>
    </location>
</feature>
<dbReference type="CDD" id="cd17352">
    <property type="entry name" value="MFS_MCT_SLC16"/>
    <property type="match status" value="1"/>
</dbReference>
<reference evidence="5 6" key="1">
    <citation type="journal article" date="2022" name="Allergy">
        <title>Genome assembly and annotation of Periplaneta americana reveal a comprehensive cockroach allergen profile.</title>
        <authorList>
            <person name="Wang L."/>
            <person name="Xiong Q."/>
            <person name="Saelim N."/>
            <person name="Wang L."/>
            <person name="Nong W."/>
            <person name="Wan A.T."/>
            <person name="Shi M."/>
            <person name="Liu X."/>
            <person name="Cao Q."/>
            <person name="Hui J.H.L."/>
            <person name="Sookrung N."/>
            <person name="Leung T.F."/>
            <person name="Tungtrongchitr A."/>
            <person name="Tsui S.K.W."/>
        </authorList>
    </citation>
    <scope>NUCLEOTIDE SEQUENCE [LARGE SCALE GENOMIC DNA]</scope>
    <source>
        <strain evidence="5">PWHHKU_190912</strain>
    </source>
</reference>
<evidence type="ECO:0000313" key="5">
    <source>
        <dbReference type="EMBL" id="KAJ4436472.1"/>
    </source>
</evidence>
<proteinExistence type="predicted"/>
<evidence type="ECO:0000313" key="6">
    <source>
        <dbReference type="Proteomes" id="UP001148838"/>
    </source>
</evidence>
<accession>A0ABQ8SRZ8</accession>
<feature type="transmembrane region" description="Helical" evidence="3">
    <location>
        <begin position="162"/>
        <end position="181"/>
    </location>
</feature>
<feature type="transmembrane region" description="Helical" evidence="3">
    <location>
        <begin position="104"/>
        <end position="123"/>
    </location>
</feature>
<feature type="transmembrane region" description="Helical" evidence="3">
    <location>
        <begin position="495"/>
        <end position="518"/>
    </location>
</feature>
<feature type="transmembrane region" description="Helical" evidence="3">
    <location>
        <begin position="193"/>
        <end position="212"/>
    </location>
</feature>
<feature type="transmembrane region" description="Helical" evidence="3">
    <location>
        <begin position="129"/>
        <end position="150"/>
    </location>
</feature>
<dbReference type="PANTHER" id="PTHR11360:SF284">
    <property type="entry name" value="EG:103B4.3 PROTEIN-RELATED"/>
    <property type="match status" value="1"/>
</dbReference>
<keyword evidence="3" id="KW-0812">Transmembrane</keyword>
<feature type="transmembrane region" description="Helical" evidence="3">
    <location>
        <begin position="530"/>
        <end position="550"/>
    </location>
</feature>
<dbReference type="InterPro" id="IPR011701">
    <property type="entry name" value="MFS"/>
</dbReference>
<dbReference type="SUPFAM" id="SSF103473">
    <property type="entry name" value="MFS general substrate transporter"/>
    <property type="match status" value="1"/>
</dbReference>
<sequence length="608" mass="65596">MLGWTSDSFPHHKFKYHHPYHSPGSVHGATCCCTCARAGTFGYPIIHRIADGVTYSFGVLYVEFLHYFKEGKGATAWIASILVGVTLCSGPVSSSFVNKYGCRAVTIAGSILGAVCLILSVFAQNVLTLYFTIGLGTGFGFGLIYLPAIVSVTCYFEKYRSLATGIAVCGSGLGTFIFAPLTEHLVAEYGWRGAVLIIAALVLNCVILGALFRPVPDGRPSRSASCGALAPHPCDAATNLLNGSERDLHQPVERDSLVLHRPRSIGHLTVACPKPSHKPHGAGSDVARLALSQPVLLTAAESRFKPTFGSQSLRKSSGIMYRRDIFYRGSVHNIPYHRSNPGLLHGEESKELIEMNGVKPRQEQSEEEEESGSTTMCGCVPCSKETKDTLTEMLDFSLLQDPVFILFTVSNFCTSVGFNIPYVYLVAQAEERDIPTDKASLLLAVIGIANLVGRIILGYVSDKPWINRLLVYNVCLTICGVATALSALCHDFYSFVVYASVYGFTIGAYVGLTSVILVDLLGLDRLTNAFGLLLLFQGIASFLGPPIAGWLYDALRSYNPGFYVAGVTIAASGVMLFFIPALQRHLIKRKTSEKGGLHQNGSAAFSAA</sequence>
<keyword evidence="3" id="KW-1133">Transmembrane helix</keyword>
<evidence type="ECO:0000256" key="1">
    <source>
        <dbReference type="ARBA" id="ARBA00004141"/>
    </source>
</evidence>
<comment type="subcellular location">
    <subcellularLocation>
        <location evidence="1">Membrane</location>
        <topology evidence="1">Multi-pass membrane protein</topology>
    </subcellularLocation>
</comment>
<dbReference type="InterPro" id="IPR036259">
    <property type="entry name" value="MFS_trans_sf"/>
</dbReference>
<dbReference type="InterPro" id="IPR050327">
    <property type="entry name" value="Proton-linked_MCT"/>
</dbReference>
<organism evidence="5 6">
    <name type="scientific">Periplaneta americana</name>
    <name type="common">American cockroach</name>
    <name type="synonym">Blatta americana</name>
    <dbReference type="NCBI Taxonomy" id="6978"/>
    <lineage>
        <taxon>Eukaryota</taxon>
        <taxon>Metazoa</taxon>
        <taxon>Ecdysozoa</taxon>
        <taxon>Arthropoda</taxon>
        <taxon>Hexapoda</taxon>
        <taxon>Insecta</taxon>
        <taxon>Pterygota</taxon>
        <taxon>Neoptera</taxon>
        <taxon>Polyneoptera</taxon>
        <taxon>Dictyoptera</taxon>
        <taxon>Blattodea</taxon>
        <taxon>Blattoidea</taxon>
        <taxon>Blattidae</taxon>
        <taxon>Blattinae</taxon>
        <taxon>Periplaneta</taxon>
    </lineage>
</organism>
<dbReference type="PANTHER" id="PTHR11360">
    <property type="entry name" value="MONOCARBOXYLATE TRANSPORTER"/>
    <property type="match status" value="1"/>
</dbReference>
<evidence type="ECO:0000259" key="4">
    <source>
        <dbReference type="PROSITE" id="PS50850"/>
    </source>
</evidence>
<comment type="caution">
    <text evidence="5">The sequence shown here is derived from an EMBL/GenBank/DDBJ whole genome shotgun (WGS) entry which is preliminary data.</text>
</comment>
<protein>
    <recommendedName>
        <fullName evidence="4">Major facilitator superfamily (MFS) profile domain-containing protein</fullName>
    </recommendedName>
</protein>
<keyword evidence="3" id="KW-0472">Membrane</keyword>
<gene>
    <name evidence="5" type="ORF">ANN_16503</name>
</gene>
<evidence type="ECO:0000256" key="3">
    <source>
        <dbReference type="SAM" id="Phobius"/>
    </source>
</evidence>